<evidence type="ECO:0000256" key="1">
    <source>
        <dbReference type="SAM" id="MobiDB-lite"/>
    </source>
</evidence>
<dbReference type="PANTHER" id="PTHR10662">
    <property type="entry name" value="NUCLEAR RNA EXPORT FACTOR"/>
    <property type="match status" value="1"/>
</dbReference>
<dbReference type="PANTHER" id="PTHR10662:SF22">
    <property type="entry name" value="NUCLEAR RNA EXPORT FACTOR 1"/>
    <property type="match status" value="1"/>
</dbReference>
<evidence type="ECO:0000313" key="4">
    <source>
        <dbReference type="Proteomes" id="UP000780801"/>
    </source>
</evidence>
<organism evidence="3 4">
    <name type="scientific">Lunasporangiospora selenospora</name>
    <dbReference type="NCBI Taxonomy" id="979761"/>
    <lineage>
        <taxon>Eukaryota</taxon>
        <taxon>Fungi</taxon>
        <taxon>Fungi incertae sedis</taxon>
        <taxon>Mucoromycota</taxon>
        <taxon>Mortierellomycotina</taxon>
        <taxon>Mortierellomycetes</taxon>
        <taxon>Mortierellales</taxon>
        <taxon>Mortierellaceae</taxon>
        <taxon>Lunasporangiospora</taxon>
    </lineage>
</organism>
<dbReference type="EMBL" id="JAABOA010001842">
    <property type="protein sequence ID" value="KAF9580804.1"/>
    <property type="molecule type" value="Genomic_DNA"/>
</dbReference>
<feature type="region of interest" description="Disordered" evidence="1">
    <location>
        <begin position="1"/>
        <end position="117"/>
    </location>
</feature>
<dbReference type="GO" id="GO:0016973">
    <property type="term" value="P:poly(A)+ mRNA export from nucleus"/>
    <property type="evidence" value="ECO:0007669"/>
    <property type="project" value="TreeGrafter"/>
</dbReference>
<feature type="non-terminal residue" evidence="3">
    <location>
        <position position="387"/>
    </location>
</feature>
<accession>A0A9P6FSX3</accession>
<feature type="compositionally biased region" description="Gly residues" evidence="1">
    <location>
        <begin position="52"/>
        <end position="64"/>
    </location>
</feature>
<proteinExistence type="predicted"/>
<evidence type="ECO:0000259" key="2">
    <source>
        <dbReference type="Pfam" id="PF24048"/>
    </source>
</evidence>
<dbReference type="InterPro" id="IPR030217">
    <property type="entry name" value="NXF_fam"/>
</dbReference>
<reference evidence="3" key="1">
    <citation type="journal article" date="2020" name="Fungal Divers.">
        <title>Resolving the Mortierellaceae phylogeny through synthesis of multi-gene phylogenetics and phylogenomics.</title>
        <authorList>
            <person name="Vandepol N."/>
            <person name="Liber J."/>
            <person name="Desiro A."/>
            <person name="Na H."/>
            <person name="Kennedy M."/>
            <person name="Barry K."/>
            <person name="Grigoriev I.V."/>
            <person name="Miller A.N."/>
            <person name="O'Donnell K."/>
            <person name="Stajich J.E."/>
            <person name="Bonito G."/>
        </authorList>
    </citation>
    <scope>NUCLEOTIDE SEQUENCE</scope>
    <source>
        <strain evidence="3">KOD1015</strain>
    </source>
</reference>
<keyword evidence="4" id="KW-1185">Reference proteome</keyword>
<dbReference type="Pfam" id="PF24048">
    <property type="entry name" value="LRR_NXF1-5"/>
    <property type="match status" value="1"/>
</dbReference>
<feature type="domain" description="NXF1/2/3/5-like leucine-rich repeat" evidence="2">
    <location>
        <begin position="228"/>
        <end position="336"/>
    </location>
</feature>
<gene>
    <name evidence="3" type="primary">MEX67_1</name>
    <name evidence="3" type="ORF">BGW38_002401</name>
</gene>
<dbReference type="InterPro" id="IPR057125">
    <property type="entry name" value="NXF1/2/3/5-like_LRR"/>
</dbReference>
<feature type="compositionally biased region" description="Polar residues" evidence="1">
    <location>
        <begin position="1"/>
        <end position="18"/>
    </location>
</feature>
<sequence length="387" mass="41893">MFGRNASTGVSGNEQSGLFTAAGRDRLGPDNTHRGGRNGGGPVRDGSRRRGGSTGSGRRPGGLRGTSSVLPDVRRVRSSDQDGDMDMGGEKKKNFSPYQRPGRGPRSSTNSSPGTTTSGNFVVFVTGPGIGTDASLFDFLNRKTSPVKLNVSNLIIKTTGDFSAMEESTDSASRSAATTSSGTIDSIRSFIRSRYSNGFLNLENMAADEILRSASIYPPGRRTGRSDVGPVMMKVAAELFPETTTISFNSNSLRSLQPISSVAQFFPNIQNLSFKNNEIRDYKDLEYLSGNKKLPNLRELILLENPLRDRILSKEKDDISYRSMVTKLFPSIQMLDQSPVAPKISFGLGDIVKEAAEKSALPVSIRGNFFDSPGTQAMAFEFLTRQG</sequence>
<dbReference type="OrthoDB" id="25872at2759"/>
<name>A0A9P6FSX3_9FUNG</name>
<comment type="caution">
    <text evidence="3">The sequence shown here is derived from an EMBL/GenBank/DDBJ whole genome shotgun (WGS) entry which is preliminary data.</text>
</comment>
<dbReference type="Gene3D" id="3.80.10.10">
    <property type="entry name" value="Ribonuclease Inhibitor"/>
    <property type="match status" value="1"/>
</dbReference>
<dbReference type="AlphaFoldDB" id="A0A9P6FSX3"/>
<feature type="compositionally biased region" description="Basic and acidic residues" evidence="1">
    <location>
        <begin position="23"/>
        <end position="33"/>
    </location>
</feature>
<dbReference type="SUPFAM" id="SSF52058">
    <property type="entry name" value="L domain-like"/>
    <property type="match status" value="1"/>
</dbReference>
<dbReference type="GO" id="GO:0005634">
    <property type="term" value="C:nucleus"/>
    <property type="evidence" value="ECO:0007669"/>
    <property type="project" value="TreeGrafter"/>
</dbReference>
<feature type="compositionally biased region" description="Low complexity" evidence="1">
    <location>
        <begin position="100"/>
        <end position="117"/>
    </location>
</feature>
<dbReference type="InterPro" id="IPR032675">
    <property type="entry name" value="LRR_dom_sf"/>
</dbReference>
<dbReference type="Proteomes" id="UP000780801">
    <property type="component" value="Unassembled WGS sequence"/>
</dbReference>
<dbReference type="GO" id="GO:0003723">
    <property type="term" value="F:RNA binding"/>
    <property type="evidence" value="ECO:0007669"/>
    <property type="project" value="TreeGrafter"/>
</dbReference>
<protein>
    <submittedName>
        <fullName evidence="3">Nuclear mRNA export, poly(A)+RNA binding protein</fullName>
    </submittedName>
</protein>
<evidence type="ECO:0000313" key="3">
    <source>
        <dbReference type="EMBL" id="KAF9580804.1"/>
    </source>
</evidence>